<keyword evidence="2" id="KW-0479">Metal-binding</keyword>
<proteinExistence type="inferred from homology"/>
<accession>A0ABT1QUU4</accession>
<dbReference type="PANTHER" id="PTHR33337">
    <property type="entry name" value="GFA DOMAIN-CONTAINING PROTEIN"/>
    <property type="match status" value="1"/>
</dbReference>
<dbReference type="PROSITE" id="PS51891">
    <property type="entry name" value="CENP_V_GFA"/>
    <property type="match status" value="1"/>
</dbReference>
<protein>
    <submittedName>
        <fullName evidence="6">GFA family protein</fullName>
    </submittedName>
</protein>
<feature type="domain" description="CENP-V/GFA" evidence="5">
    <location>
        <begin position="3"/>
        <end position="117"/>
    </location>
</feature>
<evidence type="ECO:0000256" key="4">
    <source>
        <dbReference type="ARBA" id="ARBA00023239"/>
    </source>
</evidence>
<comment type="similarity">
    <text evidence="1">Belongs to the Gfa family.</text>
</comment>
<comment type="caution">
    <text evidence="6">The sequence shown here is derived from an EMBL/GenBank/DDBJ whole genome shotgun (WGS) entry which is preliminary data.</text>
</comment>
<evidence type="ECO:0000313" key="6">
    <source>
        <dbReference type="EMBL" id="MCQ4166059.1"/>
    </source>
</evidence>
<evidence type="ECO:0000256" key="3">
    <source>
        <dbReference type="ARBA" id="ARBA00022833"/>
    </source>
</evidence>
<name>A0ABT1QUU4_9GAMM</name>
<reference evidence="6" key="1">
    <citation type="submission" date="2022-07" db="EMBL/GenBank/DDBJ databases">
        <title>Tahibacter sp., a new gammaproteobacterium isolated from the silt sample collected at pig farm.</title>
        <authorList>
            <person name="Chen H."/>
        </authorList>
    </citation>
    <scope>NUCLEOTIDE SEQUENCE</scope>
    <source>
        <strain evidence="6">P2K</strain>
    </source>
</reference>
<evidence type="ECO:0000313" key="7">
    <source>
        <dbReference type="Proteomes" id="UP001165498"/>
    </source>
</evidence>
<dbReference type="SUPFAM" id="SSF51316">
    <property type="entry name" value="Mss4-like"/>
    <property type="match status" value="1"/>
</dbReference>
<gene>
    <name evidence="6" type="ORF">NM961_15160</name>
</gene>
<keyword evidence="3" id="KW-0862">Zinc</keyword>
<evidence type="ECO:0000256" key="1">
    <source>
        <dbReference type="ARBA" id="ARBA00005495"/>
    </source>
</evidence>
<dbReference type="InterPro" id="IPR011057">
    <property type="entry name" value="Mss4-like_sf"/>
</dbReference>
<dbReference type="Gene3D" id="3.90.1590.10">
    <property type="entry name" value="glutathione-dependent formaldehyde- activating enzyme (gfa)"/>
    <property type="match status" value="1"/>
</dbReference>
<evidence type="ECO:0000259" key="5">
    <source>
        <dbReference type="PROSITE" id="PS51891"/>
    </source>
</evidence>
<organism evidence="6 7">
    <name type="scientific">Tahibacter harae</name>
    <dbReference type="NCBI Taxonomy" id="2963937"/>
    <lineage>
        <taxon>Bacteria</taxon>
        <taxon>Pseudomonadati</taxon>
        <taxon>Pseudomonadota</taxon>
        <taxon>Gammaproteobacteria</taxon>
        <taxon>Lysobacterales</taxon>
        <taxon>Rhodanobacteraceae</taxon>
        <taxon>Tahibacter</taxon>
    </lineage>
</organism>
<dbReference type="EMBL" id="JANFQO010000014">
    <property type="protein sequence ID" value="MCQ4166059.1"/>
    <property type="molecule type" value="Genomic_DNA"/>
</dbReference>
<dbReference type="Pfam" id="PF04828">
    <property type="entry name" value="GFA"/>
    <property type="match status" value="1"/>
</dbReference>
<dbReference type="RefSeq" id="WP_255915250.1">
    <property type="nucleotide sequence ID" value="NZ_JANFQO010000014.1"/>
</dbReference>
<sequence length="127" mass="14149">MPHRGSCLCGAVRLEIDGELHAPDACHCSQCRRMTGHYWASTDVPDAQLRISGAEHVRWYQSSAKVKRGFCANCGSVLFWKPLQRDTTAVSMGALETPTDTQLARHIFVADKGDYYRIDDGLPQNPQ</sequence>
<evidence type="ECO:0000256" key="2">
    <source>
        <dbReference type="ARBA" id="ARBA00022723"/>
    </source>
</evidence>
<dbReference type="PANTHER" id="PTHR33337:SF40">
    <property type="entry name" value="CENP-V_GFA DOMAIN-CONTAINING PROTEIN-RELATED"/>
    <property type="match status" value="1"/>
</dbReference>
<keyword evidence="7" id="KW-1185">Reference proteome</keyword>
<dbReference type="Proteomes" id="UP001165498">
    <property type="component" value="Unassembled WGS sequence"/>
</dbReference>
<keyword evidence="4" id="KW-0456">Lyase</keyword>
<dbReference type="InterPro" id="IPR006913">
    <property type="entry name" value="CENP-V/GFA"/>
</dbReference>